<dbReference type="EnsemblBacteria" id="ABA48737">
    <property type="protein sequence ID" value="ABA48737"/>
    <property type="gene ID" value="BURPS1710b_3740"/>
</dbReference>
<dbReference type="Proteomes" id="UP000002700">
    <property type="component" value="Chromosome I"/>
</dbReference>
<feature type="region of interest" description="Disordered" evidence="1">
    <location>
        <begin position="416"/>
        <end position="438"/>
    </location>
</feature>
<accession>Q3JMV0</accession>
<feature type="region of interest" description="Disordered" evidence="1">
    <location>
        <begin position="348"/>
        <end position="385"/>
    </location>
</feature>
<feature type="compositionally biased region" description="Basic and acidic residues" evidence="1">
    <location>
        <begin position="416"/>
        <end position="427"/>
    </location>
</feature>
<evidence type="ECO:0000313" key="2">
    <source>
        <dbReference type="EMBL" id="ABA48737.1"/>
    </source>
</evidence>
<feature type="compositionally biased region" description="Basic and acidic residues" evidence="1">
    <location>
        <begin position="373"/>
        <end position="385"/>
    </location>
</feature>
<evidence type="ECO:0000256" key="1">
    <source>
        <dbReference type="SAM" id="MobiDB-lite"/>
    </source>
</evidence>
<sequence>MHIVLHLSYSEVFLQIHPAIHRRDPIAIAVEHQRLALRREEAVLADAPLGRLAPARMVDVRVDVRIEAVFVRRIRVPARRRLPVDEADLHDRFRALEAVLPRHDHPHGRAVLIGQHLPVDAYREQRQRIHRLVHPQAFRIRPVEDRRGQPRHLRRVRERDELHVLRVGGRLDALDELRQRKADPRNHHRPAFDAAQPVHALLERRELQQRVDVVHLRVPDFSFDRHAPRMRPQRAGTARGIALVGAEFVEVVIGRDVLERRHLLRDDELRIGRRRKLARRRIRRCVRGEREPVRADESARRGGARRLQDAAAMLEHRSRRDFAARDVVAGKRRAQRFLDQHVDAPFCRSGRPSGTLASRQPLDPVARRPFRQRSAERPAQEKTAEHAVRRRLLVVRETRILQLAVTVQAGQEHVDAEECERRDEQARQRPPCGDRAAQPFHQTHVQPRRIIQPHDERPGFLRVPAPVAAPRLGRPQRAEDRRDREECEADRDRFVHHVVEHLERRQAIGEYAALLRQIRNRDHRGQREAAVADEVRRHVDLHPPALQRGHERLDLLRVACDRVPHQEADRRADHEQHERAERARAVMPFVIQIEKRGDEAEQHEDFIQVRHRNVADVRADQV</sequence>
<dbReference type="EMBL" id="CP000124">
    <property type="protein sequence ID" value="ABA48737.1"/>
    <property type="molecule type" value="Genomic_DNA"/>
</dbReference>
<dbReference type="AlphaFoldDB" id="Q3JMV0"/>
<protein>
    <submittedName>
        <fullName evidence="2">Uncharacterized protein</fullName>
    </submittedName>
</protein>
<evidence type="ECO:0000313" key="3">
    <source>
        <dbReference type="Proteomes" id="UP000002700"/>
    </source>
</evidence>
<dbReference type="HOGENOM" id="CLU_439209_0_0_4"/>
<reference evidence="2 3" key="1">
    <citation type="submission" date="2005-09" db="EMBL/GenBank/DDBJ databases">
        <authorList>
            <person name="Woods D.E."/>
            <person name="Nierman W.C."/>
        </authorList>
    </citation>
    <scope>NUCLEOTIDE SEQUENCE [LARGE SCALE GENOMIC DNA]</scope>
    <source>
        <strain evidence="2 3">1710b</strain>
    </source>
</reference>
<organism evidence="2 3">
    <name type="scientific">Burkholderia pseudomallei (strain 1710b)</name>
    <dbReference type="NCBI Taxonomy" id="320372"/>
    <lineage>
        <taxon>Bacteria</taxon>
        <taxon>Pseudomonadati</taxon>
        <taxon>Pseudomonadota</taxon>
        <taxon>Betaproteobacteria</taxon>
        <taxon>Burkholderiales</taxon>
        <taxon>Burkholderiaceae</taxon>
        <taxon>Burkholderia</taxon>
        <taxon>pseudomallei group</taxon>
    </lineage>
</organism>
<dbReference type="KEGG" id="bpm:BURPS1710b_3740"/>
<gene>
    <name evidence="2" type="ordered locus">BURPS1710b_3740</name>
</gene>
<proteinExistence type="predicted"/>
<name>Q3JMV0_BURP1</name>